<protein>
    <recommendedName>
        <fullName evidence="3">IrrE N-terminal-like domain-containing protein</fullName>
    </recommendedName>
</protein>
<accession>A0A1G2HLE1</accession>
<gene>
    <name evidence="1" type="ORF">A2639_02125</name>
</gene>
<evidence type="ECO:0000313" key="1">
    <source>
        <dbReference type="EMBL" id="OGZ63229.1"/>
    </source>
</evidence>
<organism evidence="1 2">
    <name type="scientific">Candidatus Staskawiczbacteria bacterium RIFCSPHIGHO2_01_FULL_34_27</name>
    <dbReference type="NCBI Taxonomy" id="1802199"/>
    <lineage>
        <taxon>Bacteria</taxon>
        <taxon>Candidatus Staskawicziibacteriota</taxon>
    </lineage>
</organism>
<reference evidence="1 2" key="1">
    <citation type="journal article" date="2016" name="Nat. Commun.">
        <title>Thousands of microbial genomes shed light on interconnected biogeochemical processes in an aquifer system.</title>
        <authorList>
            <person name="Anantharaman K."/>
            <person name="Brown C.T."/>
            <person name="Hug L.A."/>
            <person name="Sharon I."/>
            <person name="Castelle C.J."/>
            <person name="Probst A.J."/>
            <person name="Thomas B.C."/>
            <person name="Singh A."/>
            <person name="Wilkins M.J."/>
            <person name="Karaoz U."/>
            <person name="Brodie E.L."/>
            <person name="Williams K.H."/>
            <person name="Hubbard S.S."/>
            <person name="Banfield J.F."/>
        </authorList>
    </citation>
    <scope>NUCLEOTIDE SEQUENCE [LARGE SCALE GENOMIC DNA]</scope>
</reference>
<dbReference type="Proteomes" id="UP000178991">
    <property type="component" value="Unassembled WGS sequence"/>
</dbReference>
<comment type="caution">
    <text evidence="1">The sequence shown here is derived from an EMBL/GenBank/DDBJ whole genome shotgun (WGS) entry which is preliminary data.</text>
</comment>
<dbReference type="EMBL" id="MHOL01000004">
    <property type="protein sequence ID" value="OGZ63229.1"/>
    <property type="molecule type" value="Genomic_DNA"/>
</dbReference>
<proteinExistence type="predicted"/>
<evidence type="ECO:0008006" key="3">
    <source>
        <dbReference type="Google" id="ProtNLM"/>
    </source>
</evidence>
<dbReference type="AlphaFoldDB" id="A0A1G2HLE1"/>
<evidence type="ECO:0000313" key="2">
    <source>
        <dbReference type="Proteomes" id="UP000178991"/>
    </source>
</evidence>
<sequence length="176" mass="20553">MSWLFSLKSIFPEFPWVQVADDWLALAHQKSIEQQLEERGIKKVRFWYNIAAGYITVKEFGILLVVDRDLIDHFLMGYNKAEELLFTFGHEIGHTFHCDLTQAPPVNIGPEKVFCSPFEELAKEGDALCQSVERFCDEFAARWTHMNSLSKFRQFFSKNKNTDLLSVKHDIYNRAE</sequence>
<name>A0A1G2HLE1_9BACT</name>